<dbReference type="SUPFAM" id="SSF48498">
    <property type="entry name" value="Tetracyclin repressor-like, C-terminal domain"/>
    <property type="match status" value="1"/>
</dbReference>
<dbReference type="EMBL" id="AP014612">
    <property type="protein sequence ID" value="BAQ24470.1"/>
    <property type="molecule type" value="Genomic_DNA"/>
</dbReference>
<evidence type="ECO:0000256" key="4">
    <source>
        <dbReference type="PROSITE-ProRule" id="PRU00335"/>
    </source>
</evidence>
<dbReference type="GO" id="GO:0003677">
    <property type="term" value="F:DNA binding"/>
    <property type="evidence" value="ECO:0007669"/>
    <property type="project" value="UniProtKB-UniRule"/>
</dbReference>
<dbReference type="PANTHER" id="PTHR47506">
    <property type="entry name" value="TRANSCRIPTIONAL REGULATORY PROTEIN"/>
    <property type="match status" value="1"/>
</dbReference>
<name>A0A1L7LK29_9STRE</name>
<dbReference type="KEGG" id="strg:SRT_12090"/>
<evidence type="ECO:0000313" key="6">
    <source>
        <dbReference type="EMBL" id="BAQ24470.1"/>
    </source>
</evidence>
<evidence type="ECO:0000259" key="5">
    <source>
        <dbReference type="PROSITE" id="PS50977"/>
    </source>
</evidence>
<dbReference type="InterPro" id="IPR001647">
    <property type="entry name" value="HTH_TetR"/>
</dbReference>
<dbReference type="PRINTS" id="PR00455">
    <property type="entry name" value="HTHTETR"/>
</dbReference>
<dbReference type="InterPro" id="IPR036271">
    <property type="entry name" value="Tet_transcr_reg_TetR-rel_C_sf"/>
</dbReference>
<feature type="domain" description="HTH tetR-type" evidence="5">
    <location>
        <begin position="1"/>
        <end position="61"/>
    </location>
</feature>
<proteinExistence type="predicted"/>
<evidence type="ECO:0000313" key="7">
    <source>
        <dbReference type="Proteomes" id="UP000217758"/>
    </source>
</evidence>
<gene>
    <name evidence="6" type="primary">llh_0920</name>
    <name evidence="6" type="ORF">SRT_12090</name>
</gene>
<dbReference type="AlphaFoldDB" id="A0A1L7LK29"/>
<dbReference type="Gene3D" id="1.10.357.10">
    <property type="entry name" value="Tetracycline Repressor, domain 2"/>
    <property type="match status" value="1"/>
</dbReference>
<accession>A0A1L7LK29</accession>
<evidence type="ECO:0000256" key="3">
    <source>
        <dbReference type="ARBA" id="ARBA00023163"/>
    </source>
</evidence>
<keyword evidence="3" id="KW-0804">Transcription</keyword>
<dbReference type="PANTHER" id="PTHR47506:SF6">
    <property type="entry name" value="HTH-TYPE TRANSCRIPTIONAL REPRESSOR NEMR"/>
    <property type="match status" value="1"/>
</dbReference>
<evidence type="ECO:0000256" key="1">
    <source>
        <dbReference type="ARBA" id="ARBA00023015"/>
    </source>
</evidence>
<sequence length="167" mass="19425">MSRQKEIMDLALTYIQTRGVNGFSFADLADDIGIKKASIHYYFKSKANLIEAVLEAYYTAYFDRLKTGETGQRLDDLRFFTSIYRENLPQDKVCLCTDLSMETRHLDDEVNEMVGQFFRDNVSWLSRYMKNDEAERFYATIQGAQVMARSLGVDYFDAVVEQELNKI</sequence>
<reference evidence="6 7" key="1">
    <citation type="journal article" date="2016" name="Microbiol. Immunol.">
        <title>Complete genome sequence of Streptococcus troglodytae TKU31 isolated from the oral cavity of a chimpanzee (Pan troglodytes).</title>
        <authorList>
            <person name="Okamoto M."/>
            <person name="Naito M."/>
            <person name="Miyanohara M."/>
            <person name="Imai S."/>
            <person name="Nomura Y."/>
            <person name="Saito W."/>
            <person name="Momoi Y."/>
            <person name="Takada K."/>
            <person name="Miyabe-Nishiwaki T."/>
            <person name="Tomonaga M."/>
            <person name="Hanada N."/>
        </authorList>
    </citation>
    <scope>NUCLEOTIDE SEQUENCE [LARGE SCALE GENOMIC DNA]</scope>
    <source>
        <strain evidence="7">TKU 31</strain>
    </source>
</reference>
<dbReference type="SUPFAM" id="SSF46689">
    <property type="entry name" value="Homeodomain-like"/>
    <property type="match status" value="1"/>
</dbReference>
<keyword evidence="2 4" id="KW-0238">DNA-binding</keyword>
<evidence type="ECO:0000256" key="2">
    <source>
        <dbReference type="ARBA" id="ARBA00023125"/>
    </source>
</evidence>
<protein>
    <submittedName>
        <fullName evidence="6">Transcriptional regulator, TetR family</fullName>
    </submittedName>
</protein>
<keyword evidence="1" id="KW-0805">Transcription regulation</keyword>
<dbReference type="Pfam" id="PF00440">
    <property type="entry name" value="TetR_N"/>
    <property type="match status" value="1"/>
</dbReference>
<dbReference type="PROSITE" id="PS50977">
    <property type="entry name" value="HTH_TETR_2"/>
    <property type="match status" value="1"/>
</dbReference>
<organism evidence="6 7">
    <name type="scientific">Streptococcus troglodytae</name>
    <dbReference type="NCBI Taxonomy" id="1111760"/>
    <lineage>
        <taxon>Bacteria</taxon>
        <taxon>Bacillati</taxon>
        <taxon>Bacillota</taxon>
        <taxon>Bacilli</taxon>
        <taxon>Lactobacillales</taxon>
        <taxon>Streptococcaceae</taxon>
        <taxon>Streptococcus</taxon>
    </lineage>
</organism>
<dbReference type="InterPro" id="IPR009057">
    <property type="entry name" value="Homeodomain-like_sf"/>
</dbReference>
<feature type="DNA-binding region" description="H-T-H motif" evidence="4">
    <location>
        <begin position="24"/>
        <end position="43"/>
    </location>
</feature>
<dbReference type="RefSeq" id="WP_128833393.1">
    <property type="nucleotide sequence ID" value="NZ_AP014612.1"/>
</dbReference>
<keyword evidence="7" id="KW-1185">Reference proteome</keyword>
<dbReference type="Proteomes" id="UP000217758">
    <property type="component" value="Chromosome"/>
</dbReference>